<feature type="region of interest" description="Disordered" evidence="1">
    <location>
        <begin position="278"/>
        <end position="302"/>
    </location>
</feature>
<dbReference type="NCBIfam" id="TIGR04183">
    <property type="entry name" value="Por_Secre_tail"/>
    <property type="match status" value="1"/>
</dbReference>
<feature type="compositionally biased region" description="Polar residues" evidence="1">
    <location>
        <begin position="507"/>
        <end position="525"/>
    </location>
</feature>
<dbReference type="SUPFAM" id="SSF49785">
    <property type="entry name" value="Galactose-binding domain-like"/>
    <property type="match status" value="2"/>
</dbReference>
<accession>A0A5R9L521</accession>
<feature type="chain" id="PRO_5024306635" evidence="2">
    <location>
        <begin position="20"/>
        <end position="725"/>
    </location>
</feature>
<organism evidence="4 5">
    <name type="scientific">Dyadobacter luticola</name>
    <dbReference type="NCBI Taxonomy" id="1979387"/>
    <lineage>
        <taxon>Bacteria</taxon>
        <taxon>Pseudomonadati</taxon>
        <taxon>Bacteroidota</taxon>
        <taxon>Cytophagia</taxon>
        <taxon>Cytophagales</taxon>
        <taxon>Spirosomataceae</taxon>
        <taxon>Dyadobacter</taxon>
    </lineage>
</organism>
<feature type="domain" description="CBM6" evidence="3">
    <location>
        <begin position="500"/>
        <end position="621"/>
    </location>
</feature>
<evidence type="ECO:0000313" key="4">
    <source>
        <dbReference type="EMBL" id="TLV03447.1"/>
    </source>
</evidence>
<evidence type="ECO:0000256" key="1">
    <source>
        <dbReference type="SAM" id="MobiDB-lite"/>
    </source>
</evidence>
<dbReference type="RefSeq" id="WP_138364655.1">
    <property type="nucleotide sequence ID" value="NZ_VCEJ01000002.1"/>
</dbReference>
<name>A0A5R9L521_9BACT</name>
<dbReference type="Proteomes" id="UP000306402">
    <property type="component" value="Unassembled WGS sequence"/>
</dbReference>
<evidence type="ECO:0000313" key="5">
    <source>
        <dbReference type="Proteomes" id="UP000306402"/>
    </source>
</evidence>
<keyword evidence="5" id="KW-1185">Reference proteome</keyword>
<protein>
    <submittedName>
        <fullName evidence="4">T9SS type A sorting domain-containing protein</fullName>
    </submittedName>
</protein>
<dbReference type="EMBL" id="VCEJ01000002">
    <property type="protein sequence ID" value="TLV03447.1"/>
    <property type="molecule type" value="Genomic_DNA"/>
</dbReference>
<dbReference type="InterPro" id="IPR026444">
    <property type="entry name" value="Secre_tail"/>
</dbReference>
<evidence type="ECO:0000259" key="3">
    <source>
        <dbReference type="PROSITE" id="PS51175"/>
    </source>
</evidence>
<dbReference type="Pfam" id="PF18962">
    <property type="entry name" value="Por_Secre_tail"/>
    <property type="match status" value="1"/>
</dbReference>
<gene>
    <name evidence="4" type="ORF">FEN17_07530</name>
</gene>
<dbReference type="Gene3D" id="2.60.40.10">
    <property type="entry name" value="Immunoglobulins"/>
    <property type="match status" value="1"/>
</dbReference>
<dbReference type="PROSITE" id="PS51175">
    <property type="entry name" value="CBM6"/>
    <property type="match status" value="1"/>
</dbReference>
<dbReference type="InterPro" id="IPR008979">
    <property type="entry name" value="Galactose-bd-like_sf"/>
</dbReference>
<dbReference type="InterPro" id="IPR013783">
    <property type="entry name" value="Ig-like_fold"/>
</dbReference>
<comment type="caution">
    <text evidence="4">The sequence shown here is derived from an EMBL/GenBank/DDBJ whole genome shotgun (WGS) entry which is preliminary data.</text>
</comment>
<dbReference type="AlphaFoldDB" id="A0A5R9L521"/>
<dbReference type="InterPro" id="IPR005084">
    <property type="entry name" value="CBM6"/>
</dbReference>
<feature type="region of interest" description="Disordered" evidence="1">
    <location>
        <begin position="502"/>
        <end position="525"/>
    </location>
</feature>
<proteinExistence type="predicted"/>
<sequence length="725" mass="78451">MKICTLAFLLLIAAFTSYAAEPTGGYVRKPANISAPGDSKADPAPFSFCVEAEKSNGDGQISVDPNASGNLTRGLRDSLDYFVTYTTDVPHAGKYLITLRYFSEQDARVSVSVNNQSLIYVDLPSSGSWNIAWKEYTVEVNLRASTNSIRIKELPGYNVKQDKTCWTENGPSDPVVEAPGCDYVVNTLVSDNHPGCGQGIGFAVECGQANCTGITYKWTGPGLDATGTSTSFLAPSQNGVYTYTRTTSKAGCPDQTSDIKITITECTDSPFRACIEAEEAGGNGPTSSDPNASGGKTRGGQDREDYTVNYAVPFVLNEGAHAVTFRYYAAANTAVEVRINDEIYPYKIELPSSNSWNITPTEYTVLFALKKGLNLIFVKGLPGYSPVRHDKICVEQVPGLSPSCDFDVTASVSTTMPQCGEQMTFSAKCTGPDCAGIYYNWYGDNGFARYTQTFDVAAPVANGSYNYSVSAGKDGCADKVIFVPFTVSGCGGGEQEPFSACVEAEHSASNGPDSDDPNASNGQTRGAQNNYDYYVDYQLPEITKAGYFPVTLRYYAEGNAQVSISVNGTEVIPTLNLAPTYSWNIVTREETFYITLFEGINTIRIQGLPGTPVRQDKICVGADQNVYNARMAAPEALEMQRDAHALQTYPNPAPGEFKAIFDLPTGTSGIMRVMDTQGRMWHERAVQGKGAHDERITLPNAPAGIYMLQLKKPDSVETKKVLITH</sequence>
<feature type="signal peptide" evidence="2">
    <location>
        <begin position="1"/>
        <end position="19"/>
    </location>
</feature>
<keyword evidence="2" id="KW-0732">Signal</keyword>
<dbReference type="Gene3D" id="2.60.120.260">
    <property type="entry name" value="Galactose-binding domain-like"/>
    <property type="match status" value="3"/>
</dbReference>
<dbReference type="OrthoDB" id="946327at2"/>
<evidence type="ECO:0000256" key="2">
    <source>
        <dbReference type="SAM" id="SignalP"/>
    </source>
</evidence>
<reference evidence="4 5" key="1">
    <citation type="submission" date="2019-05" db="EMBL/GenBank/DDBJ databases">
        <authorList>
            <person name="Qu J.-H."/>
        </authorList>
    </citation>
    <scope>NUCLEOTIDE SEQUENCE [LARGE SCALE GENOMIC DNA]</scope>
    <source>
        <strain evidence="4 5">T17</strain>
    </source>
</reference>
<dbReference type="GO" id="GO:0030246">
    <property type="term" value="F:carbohydrate binding"/>
    <property type="evidence" value="ECO:0007669"/>
    <property type="project" value="InterPro"/>
</dbReference>